<dbReference type="AlphaFoldDB" id="A0A7T5UHF3"/>
<evidence type="ECO:0000313" key="2">
    <source>
        <dbReference type="Proteomes" id="UP000595362"/>
    </source>
</evidence>
<accession>A0A7T5UHF3</accession>
<protein>
    <submittedName>
        <fullName evidence="1">Uncharacterized protein</fullName>
    </submittedName>
</protein>
<organism evidence="1 2">
    <name type="scientific">Micavibrio aeruginosavorus</name>
    <dbReference type="NCBI Taxonomy" id="349221"/>
    <lineage>
        <taxon>Bacteria</taxon>
        <taxon>Pseudomonadati</taxon>
        <taxon>Bdellovibrionota</taxon>
        <taxon>Bdellovibrionia</taxon>
        <taxon>Bdellovibrionales</taxon>
        <taxon>Pseudobdellovibrionaceae</taxon>
        <taxon>Micavibrio</taxon>
    </lineage>
</organism>
<dbReference type="EMBL" id="CP066681">
    <property type="protein sequence ID" value="QQG35553.1"/>
    <property type="molecule type" value="Genomic_DNA"/>
</dbReference>
<dbReference type="Proteomes" id="UP000595362">
    <property type="component" value="Chromosome"/>
</dbReference>
<proteinExistence type="predicted"/>
<reference evidence="1 2" key="1">
    <citation type="submission" date="2020-07" db="EMBL/GenBank/DDBJ databases">
        <title>Huge and variable diversity of episymbiotic CPR bacteria and DPANN archaea in groundwater ecosystems.</title>
        <authorList>
            <person name="He C.Y."/>
            <person name="Keren R."/>
            <person name="Whittaker M."/>
            <person name="Farag I.F."/>
            <person name="Doudna J."/>
            <person name="Cate J.H.D."/>
            <person name="Banfield J.F."/>
        </authorList>
    </citation>
    <scope>NUCLEOTIDE SEQUENCE [LARGE SCALE GENOMIC DNA]</scope>
    <source>
        <strain evidence="1">NC_groundwater_70_Ag_B-0.1um_54_66</strain>
    </source>
</reference>
<name>A0A7T5UHF3_9BACT</name>
<sequence length="259" mass="27829">MAIKRELYRIFQDIATDPAVWFSTGNLVWSLATAEPLGIALNAAVTAAATGARIRNSLREEEKGLVPLYITGTVNCATSVSALIRGAMDPGLSHLFDIAGNPEARKQVFSALAYAGWGITHLIMGYQQRHGISPRALGNPMIYAGIADVSILLANPGQDTNYPSLALVSAGLFQASFREKFPTAIRNALSNKHITPVRLYAASYITGSFMAATAGNPLYAGVLALWGGGYTLFDPAIRQVIRKTLNEICRTKKSCPQKD</sequence>
<gene>
    <name evidence="1" type="ORF">HYS17_08470</name>
</gene>
<evidence type="ECO:0000313" key="1">
    <source>
        <dbReference type="EMBL" id="QQG35553.1"/>
    </source>
</evidence>